<gene>
    <name evidence="1" type="ORF">GSLYS_00002388001</name>
</gene>
<evidence type="ECO:0000313" key="2">
    <source>
        <dbReference type="Proteomes" id="UP001497497"/>
    </source>
</evidence>
<comment type="caution">
    <text evidence="1">The sequence shown here is derived from an EMBL/GenBank/DDBJ whole genome shotgun (WGS) entry which is preliminary data.</text>
</comment>
<proteinExistence type="predicted"/>
<name>A0AAV2H530_LYMST</name>
<evidence type="ECO:0000313" key="1">
    <source>
        <dbReference type="EMBL" id="CAL1528218.1"/>
    </source>
</evidence>
<keyword evidence="2" id="KW-1185">Reference proteome</keyword>
<dbReference type="AlphaFoldDB" id="A0AAV2H530"/>
<dbReference type="Proteomes" id="UP001497497">
    <property type="component" value="Unassembled WGS sequence"/>
</dbReference>
<protein>
    <submittedName>
        <fullName evidence="1">Uncharacterized protein</fullName>
    </submittedName>
</protein>
<accession>A0AAV2H530</accession>
<organism evidence="1 2">
    <name type="scientific">Lymnaea stagnalis</name>
    <name type="common">Great pond snail</name>
    <name type="synonym">Helix stagnalis</name>
    <dbReference type="NCBI Taxonomy" id="6523"/>
    <lineage>
        <taxon>Eukaryota</taxon>
        <taxon>Metazoa</taxon>
        <taxon>Spiralia</taxon>
        <taxon>Lophotrochozoa</taxon>
        <taxon>Mollusca</taxon>
        <taxon>Gastropoda</taxon>
        <taxon>Heterobranchia</taxon>
        <taxon>Euthyneura</taxon>
        <taxon>Panpulmonata</taxon>
        <taxon>Hygrophila</taxon>
        <taxon>Lymnaeoidea</taxon>
        <taxon>Lymnaeidae</taxon>
        <taxon>Lymnaea</taxon>
    </lineage>
</organism>
<dbReference type="EMBL" id="CAXITT010000028">
    <property type="protein sequence ID" value="CAL1528218.1"/>
    <property type="molecule type" value="Genomic_DNA"/>
</dbReference>
<feature type="non-terminal residue" evidence="1">
    <location>
        <position position="126"/>
    </location>
</feature>
<reference evidence="1 2" key="1">
    <citation type="submission" date="2024-04" db="EMBL/GenBank/DDBJ databases">
        <authorList>
            <consortium name="Genoscope - CEA"/>
            <person name="William W."/>
        </authorList>
    </citation>
    <scope>NUCLEOTIDE SEQUENCE [LARGE SCALE GENOMIC DNA]</scope>
</reference>
<sequence length="126" mass="14312">MFKWKLEIVDEDSGKTVSLGEASCVFNRPRQGFVSHPNDWISIDLDTIVSSGCIAPDGSATLKWTVVTKPILQIENVAEFHEILETLKTFCDNYEGPEEQISYILRKVLENGDRMTRMENILSDMD</sequence>